<evidence type="ECO:0000313" key="4">
    <source>
        <dbReference type="EMBL" id="OAQ77562.1"/>
    </source>
</evidence>
<dbReference type="InterPro" id="IPR038883">
    <property type="entry name" value="AN11006-like"/>
</dbReference>
<name>A0A179GIA9_PURLI</name>
<feature type="compositionally biased region" description="Low complexity" evidence="1">
    <location>
        <begin position="1"/>
        <end position="18"/>
    </location>
</feature>
<reference evidence="3 6" key="3">
    <citation type="journal article" date="2024" name="Microbiol. Resour. Announc.">
        <title>Genome annotations for the ascomycete fungi Trichoderma harzianum, Trichoderma aggressivum, and Purpureocillium lilacinum.</title>
        <authorList>
            <person name="Beijen E.P.W."/>
            <person name="Ohm R.A."/>
        </authorList>
    </citation>
    <scope>NUCLEOTIDE SEQUENCE [LARGE SCALE GENOMIC DNA]</scope>
    <source>
        <strain evidence="3 6">CBS 150709</strain>
    </source>
</reference>
<accession>A0A179GIA9</accession>
<dbReference type="PANTHER" id="PTHR42085:SF4">
    <property type="entry name" value="F-BOX DOMAIN-CONTAINING PROTEIN"/>
    <property type="match status" value="1"/>
</dbReference>
<dbReference type="InterPro" id="IPR056632">
    <property type="entry name" value="DUF7730"/>
</dbReference>
<gene>
    <name evidence="3" type="ORF">Purlil1_10971</name>
    <name evidence="4" type="ORF">VFPBJ_08034</name>
</gene>
<dbReference type="AlphaFoldDB" id="A0A179GIA9"/>
<evidence type="ECO:0000313" key="6">
    <source>
        <dbReference type="Proteomes" id="UP001287286"/>
    </source>
</evidence>
<dbReference type="PANTHER" id="PTHR42085">
    <property type="entry name" value="F-BOX DOMAIN-CONTAINING PROTEIN"/>
    <property type="match status" value="1"/>
</dbReference>
<feature type="domain" description="DUF7730" evidence="2">
    <location>
        <begin position="26"/>
        <end position="184"/>
    </location>
</feature>
<dbReference type="EMBL" id="JAWRVI010000060">
    <property type="protein sequence ID" value="KAK4083159.1"/>
    <property type="molecule type" value="Genomic_DNA"/>
</dbReference>
<dbReference type="Pfam" id="PF24864">
    <property type="entry name" value="DUF7730"/>
    <property type="match status" value="1"/>
</dbReference>
<evidence type="ECO:0000259" key="2">
    <source>
        <dbReference type="Pfam" id="PF24864"/>
    </source>
</evidence>
<feature type="region of interest" description="Disordered" evidence="1">
    <location>
        <begin position="1"/>
        <end position="23"/>
    </location>
</feature>
<feature type="region of interest" description="Disordered" evidence="1">
    <location>
        <begin position="58"/>
        <end position="98"/>
    </location>
</feature>
<reference evidence="4 5" key="1">
    <citation type="submission" date="2016-01" db="EMBL/GenBank/DDBJ databases">
        <title>Biosynthesis of antibiotic leucinostatins and their inhibition on Phytophthora in bio-control Purpureocillium lilacinum.</title>
        <authorList>
            <person name="Wang G."/>
            <person name="Liu Z."/>
            <person name="Lin R."/>
            <person name="Li E."/>
            <person name="Mao Z."/>
            <person name="Ling J."/>
            <person name="Yin W."/>
            <person name="Xie B."/>
        </authorList>
    </citation>
    <scope>NUCLEOTIDE SEQUENCE [LARGE SCALE GENOMIC DNA]</scope>
    <source>
        <strain evidence="4">PLBJ-1</strain>
    </source>
</reference>
<feature type="compositionally biased region" description="Basic residues" evidence="1">
    <location>
        <begin position="58"/>
        <end position="67"/>
    </location>
</feature>
<dbReference type="EMBL" id="LSBH01000006">
    <property type="protein sequence ID" value="OAQ77562.1"/>
    <property type="molecule type" value="Genomic_DNA"/>
</dbReference>
<dbReference type="Proteomes" id="UP001287286">
    <property type="component" value="Unassembled WGS sequence"/>
</dbReference>
<evidence type="ECO:0000313" key="3">
    <source>
        <dbReference type="EMBL" id="KAK4083159.1"/>
    </source>
</evidence>
<feature type="compositionally biased region" description="Low complexity" evidence="1">
    <location>
        <begin position="68"/>
        <end position="90"/>
    </location>
</feature>
<organism evidence="4 5">
    <name type="scientific">Purpureocillium lilacinum</name>
    <name type="common">Paecilomyces lilacinus</name>
    <dbReference type="NCBI Taxonomy" id="33203"/>
    <lineage>
        <taxon>Eukaryota</taxon>
        <taxon>Fungi</taxon>
        <taxon>Dikarya</taxon>
        <taxon>Ascomycota</taxon>
        <taxon>Pezizomycotina</taxon>
        <taxon>Sordariomycetes</taxon>
        <taxon>Hypocreomycetidae</taxon>
        <taxon>Hypocreales</taxon>
        <taxon>Ophiocordycipitaceae</taxon>
        <taxon>Purpureocillium</taxon>
    </lineage>
</organism>
<sequence length="280" mass="31532">MDDVTSDPTTSSSSSLTAPPRPRLGFLSLPPEIRLEIYALLLVLPPYSKYDLPPCYHHHHHHHHHSSSHTSSPPSTSTSISTSTSQQQQQQHDRRHYAETDRQRLHLTVHASLLLTCRLIHAEATPILYSLNTFVAHPSLLASFPRLRPWCSPVREAPALALVRRFHLTLRLDCDLPFTRERAARAFSGADELTVEAVQSMFLGVGCANLRVLEGVRGVRRVRIMGSTTGFEEYVRWLEGCMMTPEGGEVVGFEREDEAMSHRLNIPVWPVTMKEIQAHG</sequence>
<reference evidence="3" key="2">
    <citation type="submission" date="2023-11" db="EMBL/GenBank/DDBJ databases">
        <authorList>
            <person name="Beijen E."/>
            <person name="Ohm R.A."/>
        </authorList>
    </citation>
    <scope>NUCLEOTIDE SEQUENCE</scope>
    <source>
        <strain evidence="3">CBS 150709</strain>
    </source>
</reference>
<proteinExistence type="predicted"/>
<evidence type="ECO:0000256" key="1">
    <source>
        <dbReference type="SAM" id="MobiDB-lite"/>
    </source>
</evidence>
<protein>
    <recommendedName>
        <fullName evidence="2">DUF7730 domain-containing protein</fullName>
    </recommendedName>
</protein>
<comment type="caution">
    <text evidence="4">The sequence shown here is derived from an EMBL/GenBank/DDBJ whole genome shotgun (WGS) entry which is preliminary data.</text>
</comment>
<dbReference type="Proteomes" id="UP000078240">
    <property type="component" value="Unassembled WGS sequence"/>
</dbReference>
<keyword evidence="6" id="KW-1185">Reference proteome</keyword>
<evidence type="ECO:0000313" key="5">
    <source>
        <dbReference type="Proteomes" id="UP000078240"/>
    </source>
</evidence>